<organism evidence="1 2">
    <name type="scientific">Polaribacter phage Danklef_1</name>
    <dbReference type="NCBI Taxonomy" id="2745646"/>
    <lineage>
        <taxon>Viruses</taxon>
        <taxon>Duplodnaviria</taxon>
        <taxon>Heunggongvirae</taxon>
        <taxon>Uroviricota</taxon>
        <taxon>Caudoviricetes</taxon>
        <taxon>Forsetiviridae</taxon>
        <taxon>Freyavirus</taxon>
        <taxon>Freyavirus danklef</taxon>
    </lineage>
</organism>
<evidence type="ECO:0000313" key="1">
    <source>
        <dbReference type="EMBL" id="QQV90538.1"/>
    </source>
</evidence>
<sequence length="54" mass="6411">MRRIKASVKIQLPKTEVISRDEKPSEFKGVHKKYKYLLLEDGLVEGYYESKLHM</sequence>
<dbReference type="Proteomes" id="UP000693794">
    <property type="component" value="Segment"/>
</dbReference>
<dbReference type="EMBL" id="MT732458">
    <property type="protein sequence ID" value="QQV90538.1"/>
    <property type="molecule type" value="Genomic_DNA"/>
</dbReference>
<keyword evidence="2" id="KW-1185">Reference proteome</keyword>
<name>A0A8E4ZC54_9CAUD</name>
<accession>A0A8E4ZC54</accession>
<proteinExistence type="predicted"/>
<evidence type="ECO:0000313" key="2">
    <source>
        <dbReference type="Proteomes" id="UP000693794"/>
    </source>
</evidence>
<gene>
    <name evidence="1" type="ORF">Danklef1_55</name>
</gene>
<protein>
    <submittedName>
        <fullName evidence="1">Uncharacterized protein</fullName>
    </submittedName>
</protein>
<reference evidence="1" key="1">
    <citation type="submission" date="2020-07" db="EMBL/GenBank/DDBJ databases">
        <title>Highly diverse flavobacterial phages as mortality factor during North Sea spring blooms.</title>
        <authorList>
            <person name="Bartlau N."/>
            <person name="Wichels A."/>
            <person name="Krohne G."/>
            <person name="Adriaenssens E.M."/>
            <person name="Heins A."/>
            <person name="Fuchs B.M."/>
            <person name="Amann R."/>
            <person name="Moraru C."/>
        </authorList>
    </citation>
    <scope>NUCLEOTIDE SEQUENCE</scope>
</reference>